<gene>
    <name evidence="1" type="ORF">E5672_05900</name>
</gene>
<sequence>MFNFTKFISWGDTNNGPIHFCVHRSPELESFLVALITSREKDKPTVVVSDTNESNTCDIIYLTDGEGLSNEHFHNSVLVTSNDVMLEVSPVIRFFVEEQKLRFEIDLEKAQELNVKISSKLIQVARVK</sequence>
<name>A0A4U0ZPV7_9ALTE</name>
<dbReference type="AlphaFoldDB" id="A0A4U0ZPV7"/>
<proteinExistence type="predicted"/>
<protein>
    <submittedName>
        <fullName evidence="1">YfiR family protein</fullName>
    </submittedName>
</protein>
<accession>A0A4U0ZPV7</accession>
<dbReference type="Pfam" id="PF13689">
    <property type="entry name" value="DUF4154"/>
    <property type="match status" value="1"/>
</dbReference>
<dbReference type="EMBL" id="SWCO01000002">
    <property type="protein sequence ID" value="TKB04332.1"/>
    <property type="molecule type" value="Genomic_DNA"/>
</dbReference>
<organism evidence="1 2">
    <name type="scientific">Alteromonas portus</name>
    <dbReference type="NCBI Taxonomy" id="2565549"/>
    <lineage>
        <taxon>Bacteria</taxon>
        <taxon>Pseudomonadati</taxon>
        <taxon>Pseudomonadota</taxon>
        <taxon>Gammaproteobacteria</taxon>
        <taxon>Alteromonadales</taxon>
        <taxon>Alteromonadaceae</taxon>
        <taxon>Alteromonas/Salinimonas group</taxon>
        <taxon>Alteromonas</taxon>
    </lineage>
</organism>
<keyword evidence="2" id="KW-1185">Reference proteome</keyword>
<dbReference type="InterPro" id="IPR025293">
    <property type="entry name" value="YfiR/HmsC-like"/>
</dbReference>
<comment type="caution">
    <text evidence="1">The sequence shown here is derived from an EMBL/GenBank/DDBJ whole genome shotgun (WGS) entry which is preliminary data.</text>
</comment>
<evidence type="ECO:0000313" key="2">
    <source>
        <dbReference type="Proteomes" id="UP000305471"/>
    </source>
</evidence>
<reference evidence="1 2" key="1">
    <citation type="submission" date="2019-04" db="EMBL/GenBank/DDBJ databases">
        <title>Alteromonas portus sp. nov., an alginate lyase-excreting marine bacterium.</title>
        <authorList>
            <person name="Huang H."/>
            <person name="Mo K."/>
            <person name="Bao S."/>
        </authorList>
    </citation>
    <scope>NUCLEOTIDE SEQUENCE [LARGE SCALE GENOMIC DNA]</scope>
    <source>
        <strain evidence="1 2">HB161718</strain>
    </source>
</reference>
<dbReference type="OrthoDB" id="277577at2"/>
<evidence type="ECO:0000313" key="1">
    <source>
        <dbReference type="EMBL" id="TKB04332.1"/>
    </source>
</evidence>
<dbReference type="Proteomes" id="UP000305471">
    <property type="component" value="Unassembled WGS sequence"/>
</dbReference>